<dbReference type="RefSeq" id="WP_251838179.1">
    <property type="nucleotide sequence ID" value="NZ_JACSPO010000001.1"/>
</dbReference>
<dbReference type="Proteomes" id="UP000661894">
    <property type="component" value="Unassembled WGS sequence"/>
</dbReference>
<keyword evidence="4" id="KW-1185">Reference proteome</keyword>
<feature type="domain" description="VOC" evidence="2">
    <location>
        <begin position="8"/>
        <end position="143"/>
    </location>
</feature>
<reference evidence="3 4" key="1">
    <citation type="submission" date="2020-08" db="EMBL/GenBank/DDBJ databases">
        <title>A Genomic Blueprint of the Chicken Gut Microbiome.</title>
        <authorList>
            <person name="Gilroy R."/>
            <person name="Ravi A."/>
            <person name="Getino M."/>
            <person name="Pursley I."/>
            <person name="Horton D.L."/>
            <person name="Alikhan N.-F."/>
            <person name="Baker D."/>
            <person name="Gharbi K."/>
            <person name="Hall N."/>
            <person name="Watson M."/>
            <person name="Adriaenssens E.M."/>
            <person name="Foster-Nyarko E."/>
            <person name="Jarju S."/>
            <person name="Secka A."/>
            <person name="Antonio M."/>
            <person name="Oren A."/>
            <person name="Chaudhuri R."/>
            <person name="La Ragione R.M."/>
            <person name="Hildebrand F."/>
            <person name="Pallen M.J."/>
        </authorList>
    </citation>
    <scope>NUCLEOTIDE SEQUENCE [LARGE SCALE GENOMIC DNA]</scope>
    <source>
        <strain evidence="3 4">Sa1BUA1</strain>
    </source>
</reference>
<sequence length="179" mass="19942">MRTALRGSLIMCNVPTTNSQAARRFYGSLLGDDSFARGLNDTVESYFMPISEDGIDLTITQRYDDSERLTCYFAVEDLKGTLEELRGLDGRVVVEPQPVKIAEKARRFYQELGRREGIEVGDDVGTMAVILDPDGNHVGLMQLAPIAEKHFRVGKYQNPITDEQSKEHEEAVSVGKDAT</sequence>
<dbReference type="PROSITE" id="PS51819">
    <property type="entry name" value="VOC"/>
    <property type="match status" value="1"/>
</dbReference>
<dbReference type="InterPro" id="IPR029068">
    <property type="entry name" value="Glyas_Bleomycin-R_OHBP_Dase"/>
</dbReference>
<accession>A0ABR8YZ18</accession>
<organism evidence="3 4">
    <name type="scientific">Oceanitalea stevensii</name>
    <dbReference type="NCBI Taxonomy" id="2763072"/>
    <lineage>
        <taxon>Bacteria</taxon>
        <taxon>Bacillati</taxon>
        <taxon>Actinomycetota</taxon>
        <taxon>Actinomycetes</taxon>
        <taxon>Micrococcales</taxon>
        <taxon>Bogoriellaceae</taxon>
        <taxon>Georgenia</taxon>
    </lineage>
</organism>
<protein>
    <recommendedName>
        <fullName evidence="2">VOC domain-containing protein</fullName>
    </recommendedName>
</protein>
<evidence type="ECO:0000313" key="4">
    <source>
        <dbReference type="Proteomes" id="UP000661894"/>
    </source>
</evidence>
<name>A0ABR8YZ18_9MICO</name>
<dbReference type="SUPFAM" id="SSF54593">
    <property type="entry name" value="Glyoxalase/Bleomycin resistance protein/Dihydroxybiphenyl dioxygenase"/>
    <property type="match status" value="1"/>
</dbReference>
<comment type="caution">
    <text evidence="3">The sequence shown here is derived from an EMBL/GenBank/DDBJ whole genome shotgun (WGS) entry which is preliminary data.</text>
</comment>
<evidence type="ECO:0000256" key="1">
    <source>
        <dbReference type="SAM" id="MobiDB-lite"/>
    </source>
</evidence>
<dbReference type="InterPro" id="IPR037523">
    <property type="entry name" value="VOC_core"/>
</dbReference>
<dbReference type="Gene3D" id="3.10.180.10">
    <property type="entry name" value="2,3-Dihydroxybiphenyl 1,2-Dioxygenase, domain 1"/>
    <property type="match status" value="1"/>
</dbReference>
<feature type="region of interest" description="Disordered" evidence="1">
    <location>
        <begin position="159"/>
        <end position="179"/>
    </location>
</feature>
<dbReference type="EMBL" id="JACSPO010000001">
    <property type="protein sequence ID" value="MBD8061033.1"/>
    <property type="molecule type" value="Genomic_DNA"/>
</dbReference>
<proteinExistence type="predicted"/>
<gene>
    <name evidence="3" type="ORF">H9624_01690</name>
</gene>
<evidence type="ECO:0000259" key="2">
    <source>
        <dbReference type="PROSITE" id="PS51819"/>
    </source>
</evidence>
<evidence type="ECO:0000313" key="3">
    <source>
        <dbReference type="EMBL" id="MBD8061033.1"/>
    </source>
</evidence>